<proteinExistence type="predicted"/>
<sequence>MLYRGMKIFLGPVVQAVFKPTVSGLEHVPRSGPAILAGNHVSFSDHFFVPHVLDRKVIYLAKAQYFTGQGVAGKLTASFFNALGQKPVDRDSGRAGLAAIATAAEVLAEGNLLGIYPEGTRSPDGRLYRGRVGVARLWLETGAPLLPCAMIGSFEVQPPGKVWPRRHPVAVKFGPPMDLAKYDGRKRDARLYREITDDIMRAIQELSGQEYVDAYATDVKEQLAAG</sequence>
<accession>A0ABP3SEK7</accession>
<dbReference type="InterPro" id="IPR002123">
    <property type="entry name" value="Plipid/glycerol_acylTrfase"/>
</dbReference>
<dbReference type="PANTHER" id="PTHR10434:SF11">
    <property type="entry name" value="1-ACYL-SN-GLYCEROL-3-PHOSPHATE ACYLTRANSFERASE"/>
    <property type="match status" value="1"/>
</dbReference>
<evidence type="ECO:0000256" key="1">
    <source>
        <dbReference type="ARBA" id="ARBA00022679"/>
    </source>
</evidence>
<dbReference type="GO" id="GO:0016746">
    <property type="term" value="F:acyltransferase activity"/>
    <property type="evidence" value="ECO:0007669"/>
    <property type="project" value="UniProtKB-KW"/>
</dbReference>
<dbReference type="Proteomes" id="UP001500957">
    <property type="component" value="Unassembled WGS sequence"/>
</dbReference>
<protein>
    <submittedName>
        <fullName evidence="4">Lysophospholipid acyltransferase family protein</fullName>
    </submittedName>
</protein>
<keyword evidence="2 4" id="KW-0012">Acyltransferase</keyword>
<dbReference type="RefSeq" id="WP_344607867.1">
    <property type="nucleotide sequence ID" value="NZ_BAAAHE010000040.1"/>
</dbReference>
<feature type="domain" description="Phospholipid/glycerol acyltransferase" evidence="3">
    <location>
        <begin position="34"/>
        <end position="153"/>
    </location>
</feature>
<evidence type="ECO:0000256" key="2">
    <source>
        <dbReference type="ARBA" id="ARBA00023315"/>
    </source>
</evidence>
<evidence type="ECO:0000259" key="3">
    <source>
        <dbReference type="SMART" id="SM00563"/>
    </source>
</evidence>
<comment type="caution">
    <text evidence="4">The sequence shown here is derived from an EMBL/GenBank/DDBJ whole genome shotgun (WGS) entry which is preliminary data.</text>
</comment>
<name>A0ABP3SEK7_9ACTN</name>
<evidence type="ECO:0000313" key="5">
    <source>
        <dbReference type="Proteomes" id="UP001500957"/>
    </source>
</evidence>
<dbReference type="EMBL" id="BAAAHE010000040">
    <property type="protein sequence ID" value="GAA0631330.1"/>
    <property type="molecule type" value="Genomic_DNA"/>
</dbReference>
<dbReference type="SMART" id="SM00563">
    <property type="entry name" value="PlsC"/>
    <property type="match status" value="1"/>
</dbReference>
<evidence type="ECO:0000313" key="4">
    <source>
        <dbReference type="EMBL" id="GAA0631330.1"/>
    </source>
</evidence>
<dbReference type="CDD" id="cd07989">
    <property type="entry name" value="LPLAT_AGPAT-like"/>
    <property type="match status" value="1"/>
</dbReference>
<keyword evidence="1" id="KW-0808">Transferase</keyword>
<reference evidence="5" key="1">
    <citation type="journal article" date="2019" name="Int. J. Syst. Evol. Microbiol.">
        <title>The Global Catalogue of Microorganisms (GCM) 10K type strain sequencing project: providing services to taxonomists for standard genome sequencing and annotation.</title>
        <authorList>
            <consortium name="The Broad Institute Genomics Platform"/>
            <consortium name="The Broad Institute Genome Sequencing Center for Infectious Disease"/>
            <person name="Wu L."/>
            <person name="Ma J."/>
        </authorList>
    </citation>
    <scope>NUCLEOTIDE SEQUENCE [LARGE SCALE GENOMIC DNA]</scope>
    <source>
        <strain evidence="5">JCM 10671</strain>
    </source>
</reference>
<keyword evidence="5" id="KW-1185">Reference proteome</keyword>
<dbReference type="Pfam" id="PF01553">
    <property type="entry name" value="Acyltransferase"/>
    <property type="match status" value="1"/>
</dbReference>
<dbReference type="SUPFAM" id="SSF69593">
    <property type="entry name" value="Glycerol-3-phosphate (1)-acyltransferase"/>
    <property type="match status" value="1"/>
</dbReference>
<dbReference type="PANTHER" id="PTHR10434">
    <property type="entry name" value="1-ACYL-SN-GLYCEROL-3-PHOSPHATE ACYLTRANSFERASE"/>
    <property type="match status" value="1"/>
</dbReference>
<organism evidence="4 5">
    <name type="scientific">Sporichthya brevicatena</name>
    <dbReference type="NCBI Taxonomy" id="171442"/>
    <lineage>
        <taxon>Bacteria</taxon>
        <taxon>Bacillati</taxon>
        <taxon>Actinomycetota</taxon>
        <taxon>Actinomycetes</taxon>
        <taxon>Sporichthyales</taxon>
        <taxon>Sporichthyaceae</taxon>
        <taxon>Sporichthya</taxon>
    </lineage>
</organism>
<gene>
    <name evidence="4" type="ORF">GCM10009547_39030</name>
</gene>